<dbReference type="Proteomes" id="UP001283366">
    <property type="component" value="Unassembled WGS sequence"/>
</dbReference>
<evidence type="ECO:0000313" key="3">
    <source>
        <dbReference type="Proteomes" id="UP000196125"/>
    </source>
</evidence>
<dbReference type="OrthoDB" id="5855099at2"/>
<reference evidence="1 4" key="2">
    <citation type="submission" date="2023-11" db="EMBL/GenBank/DDBJ databases">
        <title>Plant-associative lifestyle of Vibrio porteresiae and its evolutionary dynamics.</title>
        <authorList>
            <person name="Rameshkumar N."/>
            <person name="Kirti K."/>
        </authorList>
    </citation>
    <scope>NUCLEOTIDE SEQUENCE [LARGE SCALE GENOMIC DNA]</scope>
    <source>
        <strain evidence="1 4">MSSRF38</strain>
    </source>
</reference>
<organism evidence="2 3">
    <name type="scientific">Vibrio mangrovi</name>
    <dbReference type="NCBI Taxonomy" id="474394"/>
    <lineage>
        <taxon>Bacteria</taxon>
        <taxon>Pseudomonadati</taxon>
        <taxon>Pseudomonadota</taxon>
        <taxon>Gammaproteobacteria</taxon>
        <taxon>Vibrionales</taxon>
        <taxon>Vibrionaceae</taxon>
        <taxon>Vibrio</taxon>
    </lineage>
</organism>
<protein>
    <submittedName>
        <fullName evidence="2">Uncharacterized protein</fullName>
    </submittedName>
</protein>
<gene>
    <name evidence="1" type="ORF">SBX37_06385</name>
    <name evidence="2" type="ORF">VIM7927_03293</name>
</gene>
<evidence type="ECO:0000313" key="2">
    <source>
        <dbReference type="EMBL" id="SMS01982.1"/>
    </source>
</evidence>
<evidence type="ECO:0000313" key="1">
    <source>
        <dbReference type="EMBL" id="MDW6002488.1"/>
    </source>
</evidence>
<name>A0A1Y6IZR3_9VIBR</name>
<dbReference type="EMBL" id="FXXI01000007">
    <property type="protein sequence ID" value="SMS01982.1"/>
    <property type="molecule type" value="Genomic_DNA"/>
</dbReference>
<accession>A0A1Y6IZR3</accession>
<proteinExistence type="predicted"/>
<dbReference type="Proteomes" id="UP000196125">
    <property type="component" value="Unassembled WGS sequence"/>
</dbReference>
<dbReference type="EMBL" id="JAWRCO010000001">
    <property type="protein sequence ID" value="MDW6002488.1"/>
    <property type="molecule type" value="Genomic_DNA"/>
</dbReference>
<sequence length="273" mass="31382">MFMLFSLLLQHHFFCQAQWLGAQLVPDRETRQWMSHFQMQLTSNLNCWSLYGYAIPGRSAFLQGLTQLTEGNPLRFWICQPLENFVMLTDLPVNWKGLLHYDNRQITSGNLQQAEHQQQSELVAAHVPFNHAPDGAVAEVLFYPDKLMVQESYAITLQSRSSRWEYRVIQRGQLKLHQPQVVDESGTLNFPEPVRYETEAGESGWRVNSGSQRLPLAQVPEQRFKLIDKQVIDAQAGQTIQRTILPALPAPGTDQFCMEQEEGDLISVMYVYL</sequence>
<reference evidence="2 3" key="1">
    <citation type="submission" date="2017-05" db="EMBL/GenBank/DDBJ databases">
        <authorList>
            <person name="Song R."/>
            <person name="Chenine A.L."/>
            <person name="Ruprecht R.M."/>
        </authorList>
    </citation>
    <scope>NUCLEOTIDE SEQUENCE [LARGE SCALE GENOMIC DNA]</scope>
    <source>
        <strain evidence="2 3">CECT 7927</strain>
    </source>
</reference>
<keyword evidence="4" id="KW-1185">Reference proteome</keyword>
<dbReference type="RefSeq" id="WP_087481996.1">
    <property type="nucleotide sequence ID" value="NZ_AP024883.1"/>
</dbReference>
<dbReference type="AlphaFoldDB" id="A0A1Y6IZR3"/>
<evidence type="ECO:0000313" key="4">
    <source>
        <dbReference type="Proteomes" id="UP001283366"/>
    </source>
</evidence>